<keyword evidence="3" id="KW-0479">Metal-binding</keyword>
<evidence type="ECO:0000256" key="4">
    <source>
        <dbReference type="ARBA" id="ARBA00022801"/>
    </source>
</evidence>
<comment type="cofactor">
    <cofactor evidence="1">
        <name>Ca(2+)</name>
        <dbReference type="ChEBI" id="CHEBI:29108"/>
    </cofactor>
</comment>
<keyword evidence="4 9" id="KW-0378">Hydrolase</keyword>
<keyword evidence="10" id="KW-1185">Reference proteome</keyword>
<dbReference type="SUPFAM" id="SSF51445">
    <property type="entry name" value="(Trans)glycosidases"/>
    <property type="match status" value="1"/>
</dbReference>
<dbReference type="Gene3D" id="3.20.20.80">
    <property type="entry name" value="Glycosidases"/>
    <property type="match status" value="1"/>
</dbReference>
<dbReference type="GO" id="GO:0005509">
    <property type="term" value="F:calcium ion binding"/>
    <property type="evidence" value="ECO:0007669"/>
    <property type="project" value="InterPro"/>
</dbReference>
<dbReference type="InterPro" id="IPR013776">
    <property type="entry name" value="A-amylase_thermo"/>
</dbReference>
<evidence type="ECO:0000256" key="6">
    <source>
        <dbReference type="ARBA" id="ARBA00023295"/>
    </source>
</evidence>
<evidence type="ECO:0000256" key="3">
    <source>
        <dbReference type="ARBA" id="ARBA00022723"/>
    </source>
</evidence>
<dbReference type="Gene3D" id="2.40.30.140">
    <property type="match status" value="1"/>
</dbReference>
<dbReference type="GO" id="GO:0004553">
    <property type="term" value="F:hydrolase activity, hydrolyzing O-glycosyl compounds"/>
    <property type="evidence" value="ECO:0007669"/>
    <property type="project" value="InterPro"/>
</dbReference>
<evidence type="ECO:0000256" key="7">
    <source>
        <dbReference type="SAM" id="MobiDB-lite"/>
    </source>
</evidence>
<feature type="compositionally biased region" description="Basic and acidic residues" evidence="7">
    <location>
        <begin position="133"/>
        <end position="149"/>
    </location>
</feature>
<evidence type="ECO:0000256" key="2">
    <source>
        <dbReference type="ARBA" id="ARBA00008061"/>
    </source>
</evidence>
<protein>
    <submittedName>
        <fullName evidence="9">Glycoside hydrolase superfamily</fullName>
    </submittedName>
</protein>
<feature type="domain" description="Glycosyl hydrolase family 13 catalytic" evidence="8">
    <location>
        <begin position="1"/>
        <end position="417"/>
    </location>
</feature>
<dbReference type="PANTHER" id="PTHR43447">
    <property type="entry name" value="ALPHA-AMYLASE"/>
    <property type="match status" value="1"/>
</dbReference>
<dbReference type="EMBL" id="JAULSR010000011">
    <property type="protein sequence ID" value="KAK0610129.1"/>
    <property type="molecule type" value="Genomic_DNA"/>
</dbReference>
<dbReference type="NCBIfam" id="NF006969">
    <property type="entry name" value="PRK09441.1-2"/>
    <property type="match status" value="1"/>
</dbReference>
<feature type="region of interest" description="Disordered" evidence="7">
    <location>
        <begin position="127"/>
        <end position="149"/>
    </location>
</feature>
<dbReference type="InterPro" id="IPR017853">
    <property type="entry name" value="GH"/>
</dbReference>
<gene>
    <name evidence="9" type="ORF">B0T17DRAFT_585564</name>
</gene>
<sequence>MLQGFEWYLPAPTASDKTEPHWRRLSRAIPALAALGITSLWIPPACKASWPTGNGYDIYDLYDLGEFEQKGGRGTKWGTREELGEMADVAGRYGVKVLFDAVLNHKAAADYSDVVRAVRVEDGDRRVVRRGSRGQDENRRDGEGAKGGGMREIEAWTGYEFPGRAGKYSPMKWNKEHFTGIDYDSRRGEKGVWKFEGKEWAQDVDEELGNYDYLMFADIDHKHPDVRRDIFYWTWWLSRQIRLGGMRLDAIKHFSFEFLRDLLMHIDQQVDPDWFIVGEYWREDSEFLARYIEYMNHRMSLFDVQLVINFSKVSLKEEKGDLRTVFDDALVVWKPNNAVTFVVNHDTQAGQSLETPVAPFFIPLAYALILLRANAGLPCVFWSDLYGSFGQHPRPDHSNFVLPTSGGAVVPKMMLARQLWAYGTQVDYFDQPHCIGFVRCGHPARSGGDGLAVVMTNAWECATKPMCVGRRHAGEVWTDVLRWCPGKVVIDGDGCGEFPVAPRSVSVWVNRVAQGREMVDGFVFGYDIFGFQQKEREAMLEKGLEGLDVGN</sequence>
<dbReference type="NCBIfam" id="NF006968">
    <property type="entry name" value="PRK09441.1-1"/>
    <property type="match status" value="1"/>
</dbReference>
<dbReference type="SMART" id="SM00642">
    <property type="entry name" value="Aamy"/>
    <property type="match status" value="1"/>
</dbReference>
<evidence type="ECO:0000256" key="5">
    <source>
        <dbReference type="ARBA" id="ARBA00023277"/>
    </source>
</evidence>
<dbReference type="CDD" id="cd11318">
    <property type="entry name" value="AmyAc_bac_fung_AmyA"/>
    <property type="match status" value="1"/>
</dbReference>
<dbReference type="AlphaFoldDB" id="A0AA39TK27"/>
<dbReference type="PIRSF" id="PIRSF001021">
    <property type="entry name" value="Alph-amls_thrmst"/>
    <property type="match status" value="1"/>
</dbReference>
<dbReference type="GO" id="GO:0005975">
    <property type="term" value="P:carbohydrate metabolic process"/>
    <property type="evidence" value="ECO:0007669"/>
    <property type="project" value="InterPro"/>
</dbReference>
<evidence type="ECO:0000313" key="10">
    <source>
        <dbReference type="Proteomes" id="UP001174934"/>
    </source>
</evidence>
<evidence type="ECO:0000256" key="1">
    <source>
        <dbReference type="ARBA" id="ARBA00001913"/>
    </source>
</evidence>
<dbReference type="InterPro" id="IPR013780">
    <property type="entry name" value="Glyco_hydro_b"/>
</dbReference>
<proteinExistence type="inferred from homology"/>
<keyword evidence="5" id="KW-0119">Carbohydrate metabolism</keyword>
<keyword evidence="6" id="KW-0326">Glycosidase</keyword>
<reference evidence="9" key="1">
    <citation type="submission" date="2023-06" db="EMBL/GenBank/DDBJ databases">
        <title>Genome-scale phylogeny and comparative genomics of the fungal order Sordariales.</title>
        <authorList>
            <consortium name="Lawrence Berkeley National Laboratory"/>
            <person name="Hensen N."/>
            <person name="Bonometti L."/>
            <person name="Westerberg I."/>
            <person name="Brannstrom I.O."/>
            <person name="Guillou S."/>
            <person name="Cros-Aarteil S."/>
            <person name="Calhoun S."/>
            <person name="Haridas S."/>
            <person name="Kuo A."/>
            <person name="Mondo S."/>
            <person name="Pangilinan J."/>
            <person name="Riley R."/>
            <person name="LaButti K."/>
            <person name="Andreopoulos B."/>
            <person name="Lipzen A."/>
            <person name="Chen C."/>
            <person name="Yanf M."/>
            <person name="Daum C."/>
            <person name="Ng V."/>
            <person name="Clum A."/>
            <person name="Steindorff A."/>
            <person name="Ohm R."/>
            <person name="Martin F."/>
            <person name="Silar P."/>
            <person name="Natvig D."/>
            <person name="Lalanne C."/>
            <person name="Gautier V."/>
            <person name="Ament-velasquez S.L."/>
            <person name="Kruys A."/>
            <person name="Hutchinson M.I."/>
            <person name="Powell A.J."/>
            <person name="Barry K."/>
            <person name="Miller A.N."/>
            <person name="Grigoriev I.V."/>
            <person name="Debuchy R."/>
            <person name="Gladieux P."/>
            <person name="Thoren M.H."/>
            <person name="Johannesson H."/>
        </authorList>
    </citation>
    <scope>NUCLEOTIDE SEQUENCE</scope>
    <source>
        <strain evidence="9">SMH3391-2</strain>
    </source>
</reference>
<accession>A0AA39TK27</accession>
<organism evidence="9 10">
    <name type="scientific">Bombardia bombarda</name>
    <dbReference type="NCBI Taxonomy" id="252184"/>
    <lineage>
        <taxon>Eukaryota</taxon>
        <taxon>Fungi</taxon>
        <taxon>Dikarya</taxon>
        <taxon>Ascomycota</taxon>
        <taxon>Pezizomycotina</taxon>
        <taxon>Sordariomycetes</taxon>
        <taxon>Sordariomycetidae</taxon>
        <taxon>Sordariales</taxon>
        <taxon>Lasiosphaeriaceae</taxon>
        <taxon>Bombardia</taxon>
    </lineage>
</organism>
<comment type="similarity">
    <text evidence="2">Belongs to the glycosyl hydrolase 13 family.</text>
</comment>
<comment type="caution">
    <text evidence="9">The sequence shown here is derived from an EMBL/GenBank/DDBJ whole genome shotgun (WGS) entry which is preliminary data.</text>
</comment>
<dbReference type="SUPFAM" id="SSF51011">
    <property type="entry name" value="Glycosyl hydrolase domain"/>
    <property type="match status" value="1"/>
</dbReference>
<dbReference type="Pfam" id="PF00128">
    <property type="entry name" value="Alpha-amylase"/>
    <property type="match status" value="1"/>
</dbReference>
<evidence type="ECO:0000259" key="8">
    <source>
        <dbReference type="SMART" id="SM00642"/>
    </source>
</evidence>
<name>A0AA39TK27_9PEZI</name>
<dbReference type="InterPro" id="IPR006047">
    <property type="entry name" value="GH13_cat_dom"/>
</dbReference>
<evidence type="ECO:0000313" key="9">
    <source>
        <dbReference type="EMBL" id="KAK0610129.1"/>
    </source>
</evidence>
<dbReference type="Gene3D" id="2.60.40.1180">
    <property type="entry name" value="Golgi alpha-mannosidase II"/>
    <property type="match status" value="1"/>
</dbReference>
<dbReference type="Proteomes" id="UP001174934">
    <property type="component" value="Unassembled WGS sequence"/>
</dbReference>